<protein>
    <recommendedName>
        <fullName evidence="8">Cdc23 domain-containing protein</fullName>
    </recommendedName>
</protein>
<dbReference type="InterPro" id="IPR007192">
    <property type="entry name" value="APC8"/>
</dbReference>
<keyword evidence="5 7" id="KW-0802">TPR repeat</keyword>
<dbReference type="InterPro" id="IPR019734">
    <property type="entry name" value="TPR_rpt"/>
</dbReference>
<dbReference type="PROSITE" id="PS50005">
    <property type="entry name" value="TPR"/>
    <property type="match status" value="3"/>
</dbReference>
<dbReference type="Pfam" id="PF13414">
    <property type="entry name" value="TPR_11"/>
    <property type="match status" value="1"/>
</dbReference>
<evidence type="ECO:0000256" key="1">
    <source>
        <dbReference type="ARBA" id="ARBA00022618"/>
    </source>
</evidence>
<accession>A0ABD3S2E9</accession>
<keyword evidence="10" id="KW-1185">Reference proteome</keyword>
<name>A0ABD3S2E9_9LAMI</name>
<comment type="caution">
    <text evidence="9">The sequence shown here is derived from an EMBL/GenBank/DDBJ whole genome shotgun (WGS) entry which is preliminary data.</text>
</comment>
<keyword evidence="1" id="KW-0132">Cell division</keyword>
<evidence type="ECO:0000313" key="10">
    <source>
        <dbReference type="Proteomes" id="UP001634393"/>
    </source>
</evidence>
<feature type="repeat" description="TPR" evidence="7">
    <location>
        <begin position="378"/>
        <end position="411"/>
    </location>
</feature>
<organism evidence="9 10">
    <name type="scientific">Penstemon smallii</name>
    <dbReference type="NCBI Taxonomy" id="265156"/>
    <lineage>
        <taxon>Eukaryota</taxon>
        <taxon>Viridiplantae</taxon>
        <taxon>Streptophyta</taxon>
        <taxon>Embryophyta</taxon>
        <taxon>Tracheophyta</taxon>
        <taxon>Spermatophyta</taxon>
        <taxon>Magnoliopsida</taxon>
        <taxon>eudicotyledons</taxon>
        <taxon>Gunneridae</taxon>
        <taxon>Pentapetalae</taxon>
        <taxon>asterids</taxon>
        <taxon>lamiids</taxon>
        <taxon>Lamiales</taxon>
        <taxon>Plantaginaceae</taxon>
        <taxon>Cheloneae</taxon>
        <taxon>Penstemon</taxon>
    </lineage>
</organism>
<dbReference type="SMART" id="SM00028">
    <property type="entry name" value="TPR"/>
    <property type="match status" value="7"/>
</dbReference>
<keyword evidence="6" id="KW-0131">Cell cycle</keyword>
<dbReference type="Pfam" id="PF13432">
    <property type="entry name" value="TPR_16"/>
    <property type="match status" value="1"/>
</dbReference>
<evidence type="ECO:0000256" key="2">
    <source>
        <dbReference type="ARBA" id="ARBA00022737"/>
    </source>
</evidence>
<sequence length="578" mass="67320">MASKETCRTELRYAVRHLSDRGLYSASKWAAEQLMGIEQDPSKHTPSHTRFQRGSSSIRRRFRTADSSASGTPSAGVSYVTTPSMIGVEDYDYDPIDNDFYLLGKSYFDCREYRRAAHVLRDQTGKKAVFLRCYALYLAGEKRKEEEMIELEGPLGKSDAVNKELGSLERELSTLRKNGTIDPFALYVYGLVLKEKGSENLARAILTESVNSYPWNWSAWSELQALCTTIESLNSLNLNNHYMKDFFLANAYHELRMHNESLSKYEYLQGTFTFSNYIQAQIAKAQYNLREFEQVEVIFEELLRNDPYRIEDMDMYSNVLYAKECFSALSYLAHRVFLTDKYRPESCCIVGNYYSLKGQHEKSVMYFRRALKLNKNYLTAWTLMGHEYVEMKNTSAAVDAYRRAVDINPCDYRAWYGLGQAYEMMGMPFYALHYFKKSVFLQPNDSRLWIAMAQCYETEQLHMLEEAIKCYKRAANCNDREAIALNQLAKLHLELGRSEEAALYYKRDLERMEAEEREGPNMVEALMFLARHCQTKKRFDEAEVYCTRLLDYTGPEKETAKSLLRGIRYERDVEHFPS</sequence>
<dbReference type="SUPFAM" id="SSF48452">
    <property type="entry name" value="TPR-like"/>
    <property type="match status" value="2"/>
</dbReference>
<dbReference type="EMBL" id="JBJXBP010000007">
    <property type="protein sequence ID" value="KAL3818659.1"/>
    <property type="molecule type" value="Genomic_DNA"/>
</dbReference>
<dbReference type="Gene3D" id="1.25.40.10">
    <property type="entry name" value="Tetratricopeptide repeat domain"/>
    <property type="match status" value="2"/>
</dbReference>
<feature type="domain" description="Cdc23" evidence="8">
    <location>
        <begin position="7"/>
        <end position="283"/>
    </location>
</feature>
<evidence type="ECO:0000256" key="7">
    <source>
        <dbReference type="PROSITE-ProRule" id="PRU00339"/>
    </source>
</evidence>
<evidence type="ECO:0000256" key="4">
    <source>
        <dbReference type="ARBA" id="ARBA00022786"/>
    </source>
</evidence>
<dbReference type="GO" id="GO:0051301">
    <property type="term" value="P:cell division"/>
    <property type="evidence" value="ECO:0007669"/>
    <property type="project" value="UniProtKB-KW"/>
</dbReference>
<feature type="repeat" description="TPR" evidence="7">
    <location>
        <begin position="344"/>
        <end position="377"/>
    </location>
</feature>
<evidence type="ECO:0000256" key="6">
    <source>
        <dbReference type="ARBA" id="ARBA00023306"/>
    </source>
</evidence>
<evidence type="ECO:0000256" key="5">
    <source>
        <dbReference type="ARBA" id="ARBA00022803"/>
    </source>
</evidence>
<keyword evidence="2" id="KW-0677">Repeat</keyword>
<gene>
    <name evidence="9" type="ORF">ACJIZ3_004564</name>
</gene>
<keyword evidence="4" id="KW-0833">Ubl conjugation pathway</keyword>
<evidence type="ECO:0000256" key="3">
    <source>
        <dbReference type="ARBA" id="ARBA00022776"/>
    </source>
</evidence>
<dbReference type="PANTHER" id="PTHR12558:SF10">
    <property type="entry name" value="CELL DIVISION CYCLE PROTEIN 23 HOMOLOG"/>
    <property type="match status" value="1"/>
</dbReference>
<reference evidence="9 10" key="1">
    <citation type="submission" date="2024-12" db="EMBL/GenBank/DDBJ databases">
        <title>The unique morphological basis and parallel evolutionary history of personate flowers in Penstemon.</title>
        <authorList>
            <person name="Depatie T.H."/>
            <person name="Wessinger C.A."/>
        </authorList>
    </citation>
    <scope>NUCLEOTIDE SEQUENCE [LARGE SCALE GENOMIC DNA]</scope>
    <source>
        <strain evidence="9">WTNN_2</strain>
        <tissue evidence="9">Leaf</tissue>
    </source>
</reference>
<dbReference type="AlphaFoldDB" id="A0ABD3S2E9"/>
<keyword evidence="3" id="KW-0498">Mitosis</keyword>
<feature type="repeat" description="TPR" evidence="7">
    <location>
        <begin position="412"/>
        <end position="445"/>
    </location>
</feature>
<dbReference type="InterPro" id="IPR011990">
    <property type="entry name" value="TPR-like_helical_dom_sf"/>
</dbReference>
<proteinExistence type="predicted"/>
<evidence type="ECO:0000259" key="8">
    <source>
        <dbReference type="Pfam" id="PF04049"/>
    </source>
</evidence>
<evidence type="ECO:0000313" key="9">
    <source>
        <dbReference type="EMBL" id="KAL3818659.1"/>
    </source>
</evidence>
<dbReference type="PANTHER" id="PTHR12558">
    <property type="entry name" value="CELL DIVISION CYCLE 16,23,27"/>
    <property type="match status" value="1"/>
</dbReference>
<dbReference type="Proteomes" id="UP001634393">
    <property type="component" value="Unassembled WGS sequence"/>
</dbReference>
<dbReference type="Pfam" id="PF04049">
    <property type="entry name" value="ANAPC8"/>
    <property type="match status" value="1"/>
</dbReference>
<dbReference type="Pfam" id="PF13181">
    <property type="entry name" value="TPR_8"/>
    <property type="match status" value="1"/>
</dbReference>